<protein>
    <submittedName>
        <fullName evidence="2">Hypothetical_protein</fullName>
    </submittedName>
</protein>
<sequence length="119" mass="14058">MQLKISQHKFNIPKLLPNNLRNSIEVYKELVFASDRNSIQRIPSTQNNSMSETFQSDIIQISVKILKNMSYLKEIEDRISYIELCEDLSQKNMGLLQNNSKKIHNYLKFVQKLKEKNVR</sequence>
<comment type="caution">
    <text evidence="1">The sequence shown here is derived from an EMBL/GenBank/DDBJ whole genome shotgun (WGS) entry which is preliminary data.</text>
</comment>
<reference evidence="2 3" key="2">
    <citation type="submission" date="2024-07" db="EMBL/GenBank/DDBJ databases">
        <authorList>
            <person name="Akdeniz Z."/>
        </authorList>
    </citation>
    <scope>NUCLEOTIDE SEQUENCE [LARGE SCALE GENOMIC DNA]</scope>
</reference>
<dbReference type="EMBL" id="CATOUU010000834">
    <property type="protein sequence ID" value="CAI9952603.1"/>
    <property type="molecule type" value="Genomic_DNA"/>
</dbReference>
<name>A0AA86UY79_9EUKA</name>
<evidence type="ECO:0000313" key="1">
    <source>
        <dbReference type="EMBL" id="CAI9952603.1"/>
    </source>
</evidence>
<gene>
    <name evidence="1" type="ORF">HINF_LOCUS40248</name>
    <name evidence="2" type="ORF">HINF_LOCUS8503</name>
</gene>
<dbReference type="Proteomes" id="UP001642409">
    <property type="component" value="Unassembled WGS sequence"/>
</dbReference>
<proteinExistence type="predicted"/>
<accession>A0AA86UY79</accession>
<evidence type="ECO:0000313" key="3">
    <source>
        <dbReference type="Proteomes" id="UP001642409"/>
    </source>
</evidence>
<evidence type="ECO:0000313" key="2">
    <source>
        <dbReference type="EMBL" id="CAL5985042.1"/>
    </source>
</evidence>
<organism evidence="1">
    <name type="scientific">Hexamita inflata</name>
    <dbReference type="NCBI Taxonomy" id="28002"/>
    <lineage>
        <taxon>Eukaryota</taxon>
        <taxon>Metamonada</taxon>
        <taxon>Diplomonadida</taxon>
        <taxon>Hexamitidae</taxon>
        <taxon>Hexamitinae</taxon>
        <taxon>Hexamita</taxon>
    </lineage>
</organism>
<dbReference type="AlphaFoldDB" id="A0AA86UY79"/>
<dbReference type="EMBL" id="CAXDID020000018">
    <property type="protein sequence ID" value="CAL5985042.1"/>
    <property type="molecule type" value="Genomic_DNA"/>
</dbReference>
<reference evidence="1" key="1">
    <citation type="submission" date="2023-06" db="EMBL/GenBank/DDBJ databases">
        <authorList>
            <person name="Kurt Z."/>
        </authorList>
    </citation>
    <scope>NUCLEOTIDE SEQUENCE</scope>
</reference>
<keyword evidence="3" id="KW-1185">Reference proteome</keyword>